<dbReference type="SUPFAM" id="SSF63817">
    <property type="entry name" value="Sortase"/>
    <property type="match status" value="1"/>
</dbReference>
<dbReference type="PROSITE" id="PS51257">
    <property type="entry name" value="PROKAR_LIPOPROTEIN"/>
    <property type="match status" value="1"/>
</dbReference>
<evidence type="ECO:0000256" key="1">
    <source>
        <dbReference type="SAM" id="MobiDB-lite"/>
    </source>
</evidence>
<keyword evidence="2" id="KW-0812">Transmembrane</keyword>
<organism evidence="3 4">
    <name type="scientific">Nocardioides bizhenqiangii</name>
    <dbReference type="NCBI Taxonomy" id="3095076"/>
    <lineage>
        <taxon>Bacteria</taxon>
        <taxon>Bacillati</taxon>
        <taxon>Actinomycetota</taxon>
        <taxon>Actinomycetes</taxon>
        <taxon>Propionibacteriales</taxon>
        <taxon>Nocardioidaceae</taxon>
        <taxon>Nocardioides</taxon>
    </lineage>
</organism>
<dbReference type="CDD" id="cd05829">
    <property type="entry name" value="Sortase_F"/>
    <property type="match status" value="1"/>
</dbReference>
<dbReference type="InterPro" id="IPR023365">
    <property type="entry name" value="Sortase_dom-sf"/>
</dbReference>
<proteinExistence type="predicted"/>
<dbReference type="EMBL" id="CP141059">
    <property type="protein sequence ID" value="WQQ28502.1"/>
    <property type="molecule type" value="Genomic_DNA"/>
</dbReference>
<evidence type="ECO:0000313" key="3">
    <source>
        <dbReference type="EMBL" id="WQQ28502.1"/>
    </source>
</evidence>
<dbReference type="Proteomes" id="UP001327225">
    <property type="component" value="Chromosome"/>
</dbReference>
<name>A0ABZ0ZY53_9ACTN</name>
<feature type="compositionally biased region" description="Low complexity" evidence="1">
    <location>
        <begin position="35"/>
        <end position="53"/>
    </location>
</feature>
<dbReference type="Gene3D" id="2.40.260.10">
    <property type="entry name" value="Sortase"/>
    <property type="match status" value="1"/>
</dbReference>
<keyword evidence="2" id="KW-1133">Transmembrane helix</keyword>
<dbReference type="InterPro" id="IPR042001">
    <property type="entry name" value="Sortase_F"/>
</dbReference>
<keyword evidence="4" id="KW-1185">Reference proteome</keyword>
<protein>
    <submittedName>
        <fullName evidence="3">Class F sortase</fullName>
    </submittedName>
</protein>
<feature type="transmembrane region" description="Helical" evidence="2">
    <location>
        <begin position="7"/>
        <end position="27"/>
    </location>
</feature>
<keyword evidence="2" id="KW-0472">Membrane</keyword>
<feature type="region of interest" description="Disordered" evidence="1">
    <location>
        <begin position="33"/>
        <end position="61"/>
    </location>
</feature>
<dbReference type="RefSeq" id="WP_322457188.1">
    <property type="nucleotide sequence ID" value="NZ_CP141059.1"/>
</dbReference>
<evidence type="ECO:0000256" key="2">
    <source>
        <dbReference type="SAM" id="Phobius"/>
    </source>
</evidence>
<reference evidence="4" key="1">
    <citation type="submission" date="2023-12" db="EMBL/GenBank/DDBJ databases">
        <title>Novel species in genus Nocardioides.</title>
        <authorList>
            <person name="Zhou H."/>
        </authorList>
    </citation>
    <scope>NUCLEOTIDE SEQUENCE [LARGE SCALE GENOMIC DNA]</scope>
    <source>
        <strain evidence="4">HM61</strain>
    </source>
</reference>
<accession>A0ABZ0ZY53</accession>
<evidence type="ECO:0000313" key="4">
    <source>
        <dbReference type="Proteomes" id="UP001327225"/>
    </source>
</evidence>
<gene>
    <name evidence="3" type="ORF">SHK19_09760</name>
</gene>
<sequence length="217" mass="23318">MNRRPTWIATVTAAVVLVACGLAWWLLRSDTGSGPAPDASPSAAASRSAEAAPTIGPEPGLCDREVEEPFTPHRIAIEGVVDRAEVVGVARDDRGVTGVLPISNKADVAWDLGGIRPGSHRGNVLLNTHTWPDGSALGNALLDRLREGDRIVLRGSNGVRQCYEVTREIEVLARAGYPPYYRTDGPHQVAIIVCSGTRSAAGEWSHRTIWFARPVRT</sequence>